<dbReference type="SUPFAM" id="SSF47095">
    <property type="entry name" value="HMG-box"/>
    <property type="match status" value="1"/>
</dbReference>
<dbReference type="AlphaFoldDB" id="A0A9N9FW41"/>
<keyword evidence="2" id="KW-1185">Reference proteome</keyword>
<dbReference type="EMBL" id="CAJVPI010000660">
    <property type="protein sequence ID" value="CAG8560387.1"/>
    <property type="molecule type" value="Genomic_DNA"/>
</dbReference>
<dbReference type="Gene3D" id="1.10.30.10">
    <property type="entry name" value="High mobility group box domain"/>
    <property type="match status" value="1"/>
</dbReference>
<dbReference type="InterPro" id="IPR036910">
    <property type="entry name" value="HMG_box_dom_sf"/>
</dbReference>
<organism evidence="1 2">
    <name type="scientific">Paraglomus brasilianum</name>
    <dbReference type="NCBI Taxonomy" id="144538"/>
    <lineage>
        <taxon>Eukaryota</taxon>
        <taxon>Fungi</taxon>
        <taxon>Fungi incertae sedis</taxon>
        <taxon>Mucoromycota</taxon>
        <taxon>Glomeromycotina</taxon>
        <taxon>Glomeromycetes</taxon>
        <taxon>Paraglomerales</taxon>
        <taxon>Paraglomeraceae</taxon>
        <taxon>Paraglomus</taxon>
    </lineage>
</organism>
<dbReference type="Proteomes" id="UP000789739">
    <property type="component" value="Unassembled WGS sequence"/>
</dbReference>
<protein>
    <submittedName>
        <fullName evidence="1">5207_t:CDS:1</fullName>
    </submittedName>
</protein>
<sequence length="126" mass="14113">MAVAAIVYESDGIRNRICFDLPTVDEIKRRRPKKINGFLVFRNRFLRELKTHGETLMPHTMTQIAARVWRATDDVNKAVFLTLANEVMDSIRSEGSDMEVTGTDQLPHVMNSVVGIAADVALLGVE</sequence>
<comment type="caution">
    <text evidence="1">The sequence shown here is derived from an EMBL/GenBank/DDBJ whole genome shotgun (WGS) entry which is preliminary data.</text>
</comment>
<gene>
    <name evidence="1" type="ORF">PBRASI_LOCUS5560</name>
</gene>
<proteinExistence type="predicted"/>
<evidence type="ECO:0000313" key="1">
    <source>
        <dbReference type="EMBL" id="CAG8560387.1"/>
    </source>
</evidence>
<evidence type="ECO:0000313" key="2">
    <source>
        <dbReference type="Proteomes" id="UP000789739"/>
    </source>
</evidence>
<accession>A0A9N9FW41</accession>
<name>A0A9N9FW41_9GLOM</name>
<reference evidence="1" key="1">
    <citation type="submission" date="2021-06" db="EMBL/GenBank/DDBJ databases">
        <authorList>
            <person name="Kallberg Y."/>
            <person name="Tangrot J."/>
            <person name="Rosling A."/>
        </authorList>
    </citation>
    <scope>NUCLEOTIDE SEQUENCE</scope>
    <source>
        <strain evidence="1">BR232B</strain>
    </source>
</reference>